<protein>
    <submittedName>
        <fullName evidence="2">Uncharacterized protein</fullName>
    </submittedName>
</protein>
<feature type="compositionally biased region" description="Basic and acidic residues" evidence="1">
    <location>
        <begin position="1"/>
        <end position="20"/>
    </location>
</feature>
<feature type="compositionally biased region" description="Polar residues" evidence="1">
    <location>
        <begin position="193"/>
        <end position="205"/>
    </location>
</feature>
<accession>A0ABV5G0T8</accession>
<feature type="compositionally biased region" description="Basic residues" evidence="1">
    <location>
        <begin position="121"/>
        <end position="130"/>
    </location>
</feature>
<dbReference type="Proteomes" id="UP001589575">
    <property type="component" value="Unassembled WGS sequence"/>
</dbReference>
<proteinExistence type="predicted"/>
<organism evidence="2 3">
    <name type="scientific">Citricoccus parietis</name>
    <dbReference type="NCBI Taxonomy" id="592307"/>
    <lineage>
        <taxon>Bacteria</taxon>
        <taxon>Bacillati</taxon>
        <taxon>Actinomycetota</taxon>
        <taxon>Actinomycetes</taxon>
        <taxon>Micrococcales</taxon>
        <taxon>Micrococcaceae</taxon>
        <taxon>Citricoccus</taxon>
    </lineage>
</organism>
<reference evidence="2 3" key="1">
    <citation type="submission" date="2024-09" db="EMBL/GenBank/DDBJ databases">
        <authorList>
            <person name="Sun Q."/>
            <person name="Mori K."/>
        </authorList>
    </citation>
    <scope>NUCLEOTIDE SEQUENCE [LARGE SCALE GENOMIC DNA]</scope>
    <source>
        <strain evidence="2 3">CCM 7609</strain>
    </source>
</reference>
<evidence type="ECO:0000313" key="3">
    <source>
        <dbReference type="Proteomes" id="UP001589575"/>
    </source>
</evidence>
<name>A0ABV5G0T8_9MICC</name>
<gene>
    <name evidence="2" type="ORF">ACFFX0_15640</name>
</gene>
<comment type="caution">
    <text evidence="2">The sequence shown here is derived from an EMBL/GenBank/DDBJ whole genome shotgun (WGS) entry which is preliminary data.</text>
</comment>
<feature type="region of interest" description="Disordered" evidence="1">
    <location>
        <begin position="1"/>
        <end position="29"/>
    </location>
</feature>
<sequence length="222" mass="24527">MEADPDPRVDRRDLRPDHRLPSRSRPARVEVRPGGLLRVLRFRAVGVPAPGSGAGEDARTALDRRGRLHGRCHRPAVRRDRVRGGDHRRSRPHRLRPGRVRGLAAVPHGLRAGPRPVVHGRGGHAVRRRAAVVPPPGRARPARNRGRRGHHHRGAPRHLRLRLPARRRPGRAGRPEGRGPARPAQLTGRAPQSGHSGRSAPFSTTRRMKGCVPARGRRATTL</sequence>
<keyword evidence="3" id="KW-1185">Reference proteome</keyword>
<evidence type="ECO:0000313" key="2">
    <source>
        <dbReference type="EMBL" id="MFB9072551.1"/>
    </source>
</evidence>
<feature type="compositionally biased region" description="Basic residues" evidence="1">
    <location>
        <begin position="140"/>
        <end position="171"/>
    </location>
</feature>
<dbReference type="EMBL" id="JBHMFI010000001">
    <property type="protein sequence ID" value="MFB9072551.1"/>
    <property type="molecule type" value="Genomic_DNA"/>
</dbReference>
<feature type="region of interest" description="Disordered" evidence="1">
    <location>
        <begin position="109"/>
        <end position="222"/>
    </location>
</feature>
<evidence type="ECO:0000256" key="1">
    <source>
        <dbReference type="SAM" id="MobiDB-lite"/>
    </source>
</evidence>